<evidence type="ECO:0000256" key="7">
    <source>
        <dbReference type="ARBA" id="ARBA00023002"/>
    </source>
</evidence>
<keyword evidence="7" id="KW-0560">Oxidoreductase</keyword>
<sequence length="356" mass="39568">MTHTHLWLRAETKPQEQRTALTPENTKQLLDAGFKVTIESSSQSIFSINEYQNVGAEIAPEGSWVDAPEDAIILALKELPEADFPLRHQHIYFAHAYKEQQGWQALLSRFVNGKGELFDLEYLVDENNRRIAAFGYWAGYAGAALGVMAWLNQQQNATPPLKEVNSYVNQQALIADINELLNRCESKPRVLVIGAKGRSGSGAVALAKALSLETVEWDIAETQKGGPFAEILQMDILVNCVFINQDLPPFITKEMLDSKERTLSMIVDVSCDPYGSYNPLPIYSECTTFKSPCLSLIQGDSPLDMIAIDHLPSLLPKESSEDYGEQLVKHLLTLNDQSQGVWPKALSLFNDKTAAL</sequence>
<feature type="binding site" evidence="13">
    <location>
        <position position="269"/>
    </location>
    <ligand>
        <name>NAD(+)</name>
        <dbReference type="ChEBI" id="CHEBI:57540"/>
    </ligand>
</feature>
<name>A0A502L4E3_9GAMM</name>
<comment type="subunit">
    <text evidence="3">Monomer.</text>
</comment>
<evidence type="ECO:0000256" key="9">
    <source>
        <dbReference type="ARBA" id="ARBA00023157"/>
    </source>
</evidence>
<evidence type="ECO:0000259" key="14">
    <source>
        <dbReference type="SMART" id="SM01002"/>
    </source>
</evidence>
<dbReference type="SMART" id="SM01003">
    <property type="entry name" value="AlaDh_PNT_N"/>
    <property type="match status" value="1"/>
</dbReference>
<evidence type="ECO:0000256" key="4">
    <source>
        <dbReference type="ARBA" id="ARBA00012847"/>
    </source>
</evidence>
<feature type="binding site" evidence="13">
    <location>
        <position position="129"/>
    </location>
    <ligand>
        <name>NAD(+)</name>
        <dbReference type="ChEBI" id="CHEBI:57540"/>
    </ligand>
</feature>
<dbReference type="PANTHER" id="PTHR11133:SF23">
    <property type="entry name" value="SACCHAROPINE DEHYDROGENASE [NAD(+), L-LYSINE-FORMING]"/>
    <property type="match status" value="1"/>
</dbReference>
<evidence type="ECO:0000256" key="10">
    <source>
        <dbReference type="ARBA" id="ARBA00033228"/>
    </source>
</evidence>
<keyword evidence="17" id="KW-1185">Reference proteome</keyword>
<evidence type="ECO:0000256" key="13">
    <source>
        <dbReference type="PIRSR" id="PIRSR018250-3"/>
    </source>
</evidence>
<evidence type="ECO:0000256" key="3">
    <source>
        <dbReference type="ARBA" id="ARBA00011245"/>
    </source>
</evidence>
<dbReference type="InterPro" id="IPR007886">
    <property type="entry name" value="AlaDH/PNT_N"/>
</dbReference>
<dbReference type="CDD" id="cd12188">
    <property type="entry name" value="SDH"/>
    <property type="match status" value="1"/>
</dbReference>
<dbReference type="RefSeq" id="WP_140602264.1">
    <property type="nucleotide sequence ID" value="NZ_SAWY01000008.1"/>
</dbReference>
<dbReference type="AlphaFoldDB" id="A0A502L4E3"/>
<dbReference type="SUPFAM" id="SSF52283">
    <property type="entry name" value="Formate/glycerate dehydrogenase catalytic domain-like"/>
    <property type="match status" value="1"/>
</dbReference>
<feature type="binding site" evidence="13">
    <location>
        <position position="218"/>
    </location>
    <ligand>
        <name>NAD(+)</name>
        <dbReference type="ChEBI" id="CHEBI:57540"/>
    </ligand>
</feature>
<dbReference type="EC" id="1.5.1.7" evidence="4"/>
<dbReference type="Proteomes" id="UP000315303">
    <property type="component" value="Unassembled WGS sequence"/>
</dbReference>
<dbReference type="InterPro" id="IPR036291">
    <property type="entry name" value="NAD(P)-bd_dom_sf"/>
</dbReference>
<dbReference type="FunFam" id="3.40.50.720:FF:000217">
    <property type="entry name" value="Saccharopine dehydrogenase [NAD(+), L-lysine-forming]"/>
    <property type="match status" value="1"/>
</dbReference>
<organism evidence="16 17">
    <name type="scientific">Litorilituus lipolyticus</name>
    <dbReference type="NCBI Taxonomy" id="2491017"/>
    <lineage>
        <taxon>Bacteria</taxon>
        <taxon>Pseudomonadati</taxon>
        <taxon>Pseudomonadota</taxon>
        <taxon>Gammaproteobacteria</taxon>
        <taxon>Alteromonadales</taxon>
        <taxon>Colwelliaceae</taxon>
        <taxon>Litorilituus</taxon>
    </lineage>
</organism>
<feature type="active site" description="Proton donor" evidence="12">
    <location>
        <position position="95"/>
    </location>
</feature>
<reference evidence="16 17" key="1">
    <citation type="submission" date="2019-01" db="EMBL/GenBank/DDBJ databases">
        <title>Litorilituus lipolytica sp. nov., isolated from intertidal sand of the Yellow Sea in China.</title>
        <authorList>
            <person name="Liu A."/>
        </authorList>
    </citation>
    <scope>NUCLEOTIDE SEQUENCE [LARGE SCALE GENOMIC DNA]</scope>
    <source>
        <strain evidence="16 17">RZ04</strain>
    </source>
</reference>
<keyword evidence="8 13" id="KW-0520">NAD</keyword>
<dbReference type="OrthoDB" id="502334at2"/>
<comment type="caution">
    <text evidence="16">The sequence shown here is derived from an EMBL/GenBank/DDBJ whole genome shotgun (WGS) entry which is preliminary data.</text>
</comment>
<accession>A0A502L4E3</accession>
<dbReference type="SUPFAM" id="SSF51735">
    <property type="entry name" value="NAD(P)-binding Rossmann-fold domains"/>
    <property type="match status" value="1"/>
</dbReference>
<dbReference type="InterPro" id="IPR051168">
    <property type="entry name" value="AASS"/>
</dbReference>
<proteinExistence type="inferred from homology"/>
<dbReference type="GO" id="GO:0004754">
    <property type="term" value="F:saccharopine dehydrogenase (NAD+, L-lysine-forming) activity"/>
    <property type="evidence" value="ECO:0007669"/>
    <property type="project" value="UniProtKB-EC"/>
</dbReference>
<dbReference type="GO" id="GO:0019878">
    <property type="term" value="P:lysine biosynthetic process via aminoadipic acid"/>
    <property type="evidence" value="ECO:0007669"/>
    <property type="project" value="UniProtKB-UniPathway"/>
</dbReference>
<dbReference type="UniPathway" id="UPA00033">
    <property type="reaction ID" value="UER00034"/>
</dbReference>
<dbReference type="Gene3D" id="3.40.50.720">
    <property type="entry name" value="NAD(P)-binding Rossmann-like Domain"/>
    <property type="match status" value="2"/>
</dbReference>
<feature type="binding site" evidence="13">
    <location>
        <begin position="197"/>
        <end position="198"/>
    </location>
    <ligand>
        <name>NAD(+)</name>
        <dbReference type="ChEBI" id="CHEBI:57540"/>
    </ligand>
</feature>
<evidence type="ECO:0000256" key="6">
    <source>
        <dbReference type="ARBA" id="ARBA00022605"/>
    </source>
</evidence>
<dbReference type="PANTHER" id="PTHR11133">
    <property type="entry name" value="SACCHAROPINE DEHYDROGENASE"/>
    <property type="match status" value="1"/>
</dbReference>
<comment type="pathway">
    <text evidence="1">Amino-acid biosynthesis; L-lysine biosynthesis via AAA pathway; L-lysine from L-alpha-aminoadipate (fungal route): step 3/3.</text>
</comment>
<comment type="similarity">
    <text evidence="2">Belongs to the AlaDH/PNT family.</text>
</comment>
<feature type="binding site" evidence="13">
    <location>
        <begin position="308"/>
        <end position="311"/>
    </location>
    <ligand>
        <name>NAD(+)</name>
        <dbReference type="ChEBI" id="CHEBI:57540"/>
    </ligand>
</feature>
<feature type="binding site" evidence="13">
    <location>
        <position position="222"/>
    </location>
    <ligand>
        <name>NAD(+)</name>
        <dbReference type="ChEBI" id="CHEBI:57540"/>
    </ligand>
</feature>
<evidence type="ECO:0000256" key="8">
    <source>
        <dbReference type="ARBA" id="ARBA00023027"/>
    </source>
</evidence>
<dbReference type="InterPro" id="IPR027281">
    <property type="entry name" value="Lys1"/>
</dbReference>
<evidence type="ECO:0000256" key="11">
    <source>
        <dbReference type="ARBA" id="ARBA00047860"/>
    </source>
</evidence>
<dbReference type="GO" id="GO:0005737">
    <property type="term" value="C:cytoplasm"/>
    <property type="evidence" value="ECO:0007669"/>
    <property type="project" value="TreeGrafter"/>
</dbReference>
<keyword evidence="6" id="KW-0028">Amino-acid biosynthesis</keyword>
<feature type="domain" description="Alanine dehydrogenase/pyridine nucleotide transhydrogenase N-terminal" evidence="15">
    <location>
        <begin position="7"/>
        <end position="141"/>
    </location>
</feature>
<evidence type="ECO:0000259" key="15">
    <source>
        <dbReference type="SMART" id="SM01003"/>
    </source>
</evidence>
<evidence type="ECO:0000256" key="1">
    <source>
        <dbReference type="ARBA" id="ARBA00004884"/>
    </source>
</evidence>
<evidence type="ECO:0000256" key="12">
    <source>
        <dbReference type="PIRSR" id="PIRSR018250-1"/>
    </source>
</evidence>
<keyword evidence="9" id="KW-1015">Disulfide bond</keyword>
<dbReference type="Pfam" id="PF05222">
    <property type="entry name" value="AlaDh_PNT_N"/>
    <property type="match status" value="1"/>
</dbReference>
<gene>
    <name evidence="16" type="ORF">EPA86_04675</name>
</gene>
<feature type="active site" description="Proton acceptor" evidence="12">
    <location>
        <position position="77"/>
    </location>
</feature>
<dbReference type="InterPro" id="IPR007698">
    <property type="entry name" value="AlaDH/PNT_NAD(H)-bd"/>
</dbReference>
<evidence type="ECO:0000256" key="5">
    <source>
        <dbReference type="ARBA" id="ARBA00021221"/>
    </source>
</evidence>
<dbReference type="SMART" id="SM01002">
    <property type="entry name" value="AlaDh_PNT_C"/>
    <property type="match status" value="1"/>
</dbReference>
<comment type="catalytic activity">
    <reaction evidence="11">
        <text>L-saccharopine + NAD(+) + H2O = L-lysine + 2-oxoglutarate + NADH + H(+)</text>
        <dbReference type="Rhea" id="RHEA:12440"/>
        <dbReference type="ChEBI" id="CHEBI:15377"/>
        <dbReference type="ChEBI" id="CHEBI:15378"/>
        <dbReference type="ChEBI" id="CHEBI:16810"/>
        <dbReference type="ChEBI" id="CHEBI:32551"/>
        <dbReference type="ChEBI" id="CHEBI:57540"/>
        <dbReference type="ChEBI" id="CHEBI:57945"/>
        <dbReference type="ChEBI" id="CHEBI:57951"/>
        <dbReference type="EC" id="1.5.1.7"/>
    </reaction>
</comment>
<feature type="domain" description="Alanine dehydrogenase/pyridine nucleotide transhydrogenase NAD(H)-binding" evidence="14">
    <location>
        <begin position="181"/>
        <end position="299"/>
    </location>
</feature>
<evidence type="ECO:0000313" key="17">
    <source>
        <dbReference type="Proteomes" id="UP000315303"/>
    </source>
</evidence>
<evidence type="ECO:0000256" key="2">
    <source>
        <dbReference type="ARBA" id="ARBA00005689"/>
    </source>
</evidence>
<dbReference type="PIRSF" id="PIRSF018250">
    <property type="entry name" value="Saccharopine_DH_Lys"/>
    <property type="match status" value="1"/>
</dbReference>
<evidence type="ECO:0000313" key="16">
    <source>
        <dbReference type="EMBL" id="TPH17285.1"/>
    </source>
</evidence>
<dbReference type="EMBL" id="SAWY01000008">
    <property type="protein sequence ID" value="TPH17285.1"/>
    <property type="molecule type" value="Genomic_DNA"/>
</dbReference>
<protein>
    <recommendedName>
        <fullName evidence="5">Saccharopine dehydrogenase [NAD(+), L-lysine-forming]</fullName>
        <ecNumber evidence="4">1.5.1.7</ecNumber>
    </recommendedName>
    <alternativeName>
        <fullName evidence="10">Lysine--2-oxoglutarate reductase</fullName>
    </alternativeName>
</protein>